<name>A0A926FNN5_AERHY</name>
<feature type="region of interest" description="Disordered" evidence="1">
    <location>
        <begin position="1"/>
        <end position="39"/>
    </location>
</feature>
<comment type="caution">
    <text evidence="2">The sequence shown here is derived from an EMBL/GenBank/DDBJ whole genome shotgun (WGS) entry which is preliminary data.</text>
</comment>
<organism evidence="2">
    <name type="scientific">Aeromonas hydrophila</name>
    <dbReference type="NCBI Taxonomy" id="644"/>
    <lineage>
        <taxon>Bacteria</taxon>
        <taxon>Pseudomonadati</taxon>
        <taxon>Pseudomonadota</taxon>
        <taxon>Gammaproteobacteria</taxon>
        <taxon>Aeromonadales</taxon>
        <taxon>Aeromonadaceae</taxon>
        <taxon>Aeromonas</taxon>
    </lineage>
</organism>
<reference evidence="2" key="1">
    <citation type="submission" date="2020-07" db="EMBL/GenBank/DDBJ databases">
        <title>Carbapenem Resistant Aeromonas hydrophila Carrying blacphA7 Isolated from Two Solid Organ Transplant Patients.</title>
        <authorList>
            <person name="Hilt E."/>
            <person name="Fitzwater S.P."/>
            <person name="Ward K."/>
            <person name="De St Maurice A."/>
            <person name="Chandrasekaran S."/>
            <person name="Garner O.B."/>
            <person name="Yang S."/>
        </authorList>
    </citation>
    <scope>NUCLEOTIDE SEQUENCE</scope>
    <source>
        <strain evidence="2">B-1</strain>
    </source>
</reference>
<accession>A0A926FNN5</accession>
<protein>
    <submittedName>
        <fullName evidence="2">Uncharacterized protein</fullName>
    </submittedName>
</protein>
<proteinExistence type="predicted"/>
<dbReference type="AlphaFoldDB" id="A0A926FNN5"/>
<sequence>MQIKGSDGRPGYLPDLRPMGPNTDIRQPPQPKARPASACCGGSCATKTAPAGAVFISALRGHAVRVNKPWAYSSSR</sequence>
<evidence type="ECO:0000313" key="2">
    <source>
        <dbReference type="EMBL" id="MBC8674050.1"/>
    </source>
</evidence>
<gene>
    <name evidence="2" type="ORF">H2136_12420</name>
</gene>
<dbReference type="EMBL" id="JACLAN010000005">
    <property type="protein sequence ID" value="MBC8674050.1"/>
    <property type="molecule type" value="Genomic_DNA"/>
</dbReference>
<evidence type="ECO:0000256" key="1">
    <source>
        <dbReference type="SAM" id="MobiDB-lite"/>
    </source>
</evidence>